<keyword evidence="3" id="KW-0808">Transferase</keyword>
<organism evidence="4 5">
    <name type="scientific">Knufia obscura</name>
    <dbReference type="NCBI Taxonomy" id="1635080"/>
    <lineage>
        <taxon>Eukaryota</taxon>
        <taxon>Fungi</taxon>
        <taxon>Dikarya</taxon>
        <taxon>Ascomycota</taxon>
        <taxon>Pezizomycotina</taxon>
        <taxon>Eurotiomycetes</taxon>
        <taxon>Chaetothyriomycetidae</taxon>
        <taxon>Chaetothyriales</taxon>
        <taxon>Trichomeriaceae</taxon>
        <taxon>Knufia</taxon>
    </lineage>
</organism>
<dbReference type="GeneID" id="90004561"/>
<evidence type="ECO:0000256" key="2">
    <source>
        <dbReference type="ARBA" id="ARBA00022676"/>
    </source>
</evidence>
<dbReference type="PANTHER" id="PTHR10730">
    <property type="entry name" value="PROCOLLAGEN-LYSINE,2-OXOGLUTARATE 5-DIOXYGENASE/GLYCOSYLTRANSFERASE 25 FAMILY MEMBER"/>
    <property type="match status" value="1"/>
</dbReference>
<reference evidence="4 5" key="1">
    <citation type="journal article" date="2023" name="Res Sq">
        <title>Genomic and morphological characterization of Knufia obscura isolated from the Mars 2020 spacecraft assembly facility.</title>
        <authorList>
            <person name="Chander A.M."/>
            <person name="Teixeira M.M."/>
            <person name="Singh N.K."/>
            <person name="Williams M.P."/>
            <person name="Parker C.W."/>
            <person name="Leo P."/>
            <person name="Stajich J.E."/>
            <person name="Torok T."/>
            <person name="Tighe S."/>
            <person name="Mason C.E."/>
            <person name="Venkateswaran K."/>
        </authorList>
    </citation>
    <scope>NUCLEOTIDE SEQUENCE [LARGE SCALE GENOMIC DNA]</scope>
    <source>
        <strain evidence="4 5">CCFEE 5817</strain>
    </source>
</reference>
<protein>
    <recommendedName>
        <fullName evidence="6">Glycosyltransferase family 25 protein</fullName>
    </recommendedName>
</protein>
<dbReference type="Proteomes" id="UP001334248">
    <property type="component" value="Unassembled WGS sequence"/>
</dbReference>
<dbReference type="PANTHER" id="PTHR10730:SF53">
    <property type="entry name" value="GLYCOSYLTRANSFERASE 25 FAMILY MEMBER"/>
    <property type="match status" value="1"/>
</dbReference>
<evidence type="ECO:0000256" key="3">
    <source>
        <dbReference type="ARBA" id="ARBA00022679"/>
    </source>
</evidence>
<evidence type="ECO:0000313" key="4">
    <source>
        <dbReference type="EMBL" id="KAK5936647.1"/>
    </source>
</evidence>
<dbReference type="RefSeq" id="XP_064724737.1">
    <property type="nucleotide sequence ID" value="XM_064879500.1"/>
</dbReference>
<comment type="caution">
    <text evidence="4">The sequence shown here is derived from an EMBL/GenBank/DDBJ whole genome shotgun (WGS) entry which is preliminary data.</text>
</comment>
<accession>A0ABR0R7P7</accession>
<evidence type="ECO:0000313" key="5">
    <source>
        <dbReference type="Proteomes" id="UP001334248"/>
    </source>
</evidence>
<dbReference type="CDD" id="cd06532">
    <property type="entry name" value="Glyco_transf_25"/>
    <property type="match status" value="1"/>
</dbReference>
<evidence type="ECO:0000256" key="1">
    <source>
        <dbReference type="ARBA" id="ARBA00006721"/>
    </source>
</evidence>
<sequence>MSVARLSGSSNKNVRNIGGGVVLLLVFVLLLAFNFGSTPVSGIPTKPAARDALLQNILNTTLGFERILVINLPERTDHHDGMVLAGDVTGLHIEFVPGIRGEAVADKVLPAHFDTNLGAAQRGSWRAHINSISRVIENGWSSALIMEDDIDWDVRLKQQLQDVAVASRYLTSNPTSTGRVQMKDARHSTRSTHSPYGDDWDILWLGHCGMKFPETNAAVLYQNDNTVAPIKYQESWDANEPSPLKDLPEHTRVYTTVSEGVCSLAYAVSQQGARKLLFALGLRRLTMPFDLMLREWCQGNTEVPGYLPKCISVLPQLFDHHRRVGPKDFDSEIADPNGLYRDQRYTLNIRQSVRMNMEKLLSGRTDFEDQWPD</sequence>
<dbReference type="EMBL" id="JAVHJV010000025">
    <property type="protein sequence ID" value="KAK5936647.1"/>
    <property type="molecule type" value="Genomic_DNA"/>
</dbReference>
<dbReference type="InterPro" id="IPR002654">
    <property type="entry name" value="Glyco_trans_25"/>
</dbReference>
<comment type="similarity">
    <text evidence="1">Belongs to the glycosyltransferase 25 family.</text>
</comment>
<dbReference type="InterPro" id="IPR050757">
    <property type="entry name" value="Collagen_mod_GT25"/>
</dbReference>
<gene>
    <name evidence="4" type="ORF">PMZ80_011112</name>
</gene>
<keyword evidence="5" id="KW-1185">Reference proteome</keyword>
<name>A0ABR0R7P7_9EURO</name>
<proteinExistence type="inferred from homology"/>
<evidence type="ECO:0008006" key="6">
    <source>
        <dbReference type="Google" id="ProtNLM"/>
    </source>
</evidence>
<keyword evidence="2" id="KW-0328">Glycosyltransferase</keyword>